<accession>A0ACC3CVB1</accession>
<organism evidence="1 2">
    <name type="scientific">Coniosporium uncinatum</name>
    <dbReference type="NCBI Taxonomy" id="93489"/>
    <lineage>
        <taxon>Eukaryota</taxon>
        <taxon>Fungi</taxon>
        <taxon>Dikarya</taxon>
        <taxon>Ascomycota</taxon>
        <taxon>Pezizomycotina</taxon>
        <taxon>Dothideomycetes</taxon>
        <taxon>Dothideomycetes incertae sedis</taxon>
        <taxon>Coniosporium</taxon>
    </lineage>
</organism>
<reference evidence="1" key="1">
    <citation type="submission" date="2024-09" db="EMBL/GenBank/DDBJ databases">
        <title>Black Yeasts Isolated from many extreme environments.</title>
        <authorList>
            <person name="Coleine C."/>
            <person name="Stajich J.E."/>
            <person name="Selbmann L."/>
        </authorList>
    </citation>
    <scope>NUCLEOTIDE SEQUENCE</scope>
    <source>
        <strain evidence="1">CCFEE 5737</strain>
    </source>
</reference>
<protein>
    <submittedName>
        <fullName evidence="1">Uncharacterized protein</fullName>
    </submittedName>
</protein>
<name>A0ACC3CVB1_9PEZI</name>
<evidence type="ECO:0000313" key="2">
    <source>
        <dbReference type="Proteomes" id="UP001186974"/>
    </source>
</evidence>
<gene>
    <name evidence="1" type="ORF">LTS18_014998</name>
</gene>
<feature type="non-terminal residue" evidence="1">
    <location>
        <position position="316"/>
    </location>
</feature>
<dbReference type="EMBL" id="JAWDJW010011247">
    <property type="protein sequence ID" value="KAK3044939.1"/>
    <property type="molecule type" value="Genomic_DNA"/>
</dbReference>
<comment type="caution">
    <text evidence="1">The sequence shown here is derived from an EMBL/GenBank/DDBJ whole genome shotgun (WGS) entry which is preliminary data.</text>
</comment>
<sequence length="316" mass="35491">MLGEHTRSITRIVIAPDHMFFITGSDDGSVKVWDSSKLERNIGHRSRQTHQHATDARITSLTFVENTHCFVSTASDGSINVVKVDYSEANSSSRYGKLRIARKYHLSAGQYAIWSEHYRSENQSILLMATNDSKIIALELRTMTVLYELQNPLHHGTPTCFCTDRKHHWLLLGTTHGVLDLWDLRFRLRLKAWGFPSGSTIHRVSLLAVRGTRKNRIVIAGGTGQGEITVWDNEKFVCKEVYRTSACKDTPRAYNLIEIDEEKAGGMLSRFATAVEPNSNAGVDRGIKALAMGVHVPEDGSEPRHNFFITAGPDWK</sequence>
<keyword evidence="2" id="KW-1185">Reference proteome</keyword>
<proteinExistence type="predicted"/>
<evidence type="ECO:0000313" key="1">
    <source>
        <dbReference type="EMBL" id="KAK3044939.1"/>
    </source>
</evidence>
<dbReference type="Proteomes" id="UP001186974">
    <property type="component" value="Unassembled WGS sequence"/>
</dbReference>